<dbReference type="InterPro" id="IPR032808">
    <property type="entry name" value="DoxX"/>
</dbReference>
<comment type="caution">
    <text evidence="8">The sequence shown here is derived from an EMBL/GenBank/DDBJ whole genome shotgun (WGS) entry which is preliminary data.</text>
</comment>
<dbReference type="InterPro" id="IPR051907">
    <property type="entry name" value="DoxX-like_oxidoreductase"/>
</dbReference>
<sequence>MACASSTSPICQGGARVNISRLVRLDGLARGADAALLALRIGVGGFLVWGVWDNITSAEHMQKFVAFLKQFGFPYPELLAPFDGGLQFACGLAFILGALTRWAGLLCAANFVVAIAMVDHHAGLRASFPSLALVLIGLLLATHGPGRFAVDGLVWRRRAGLQRR</sequence>
<evidence type="ECO:0000313" key="9">
    <source>
        <dbReference type="Proteomes" id="UP000249524"/>
    </source>
</evidence>
<gene>
    <name evidence="8" type="ORF">DJ019_10895</name>
</gene>
<reference evidence="8 9" key="1">
    <citation type="submission" date="2018-05" db="EMBL/GenBank/DDBJ databases">
        <authorList>
            <person name="Lanie J.A."/>
            <person name="Ng W.-L."/>
            <person name="Kazmierczak K.M."/>
            <person name="Andrzejewski T.M."/>
            <person name="Davidsen T.M."/>
            <person name="Wayne K.J."/>
            <person name="Tettelin H."/>
            <person name="Glass J.I."/>
            <person name="Rusch D."/>
            <person name="Podicherti R."/>
            <person name="Tsui H.-C.T."/>
            <person name="Winkler M.E."/>
        </authorList>
    </citation>
    <scope>NUCLEOTIDE SEQUENCE [LARGE SCALE GENOMIC DNA]</scope>
    <source>
        <strain evidence="8 9">BUT-10</strain>
    </source>
</reference>
<keyword evidence="5 7" id="KW-1133">Transmembrane helix</keyword>
<evidence type="ECO:0000256" key="5">
    <source>
        <dbReference type="ARBA" id="ARBA00022989"/>
    </source>
</evidence>
<comment type="similarity">
    <text evidence="2">Belongs to the DoxX family.</text>
</comment>
<evidence type="ECO:0000256" key="1">
    <source>
        <dbReference type="ARBA" id="ARBA00004651"/>
    </source>
</evidence>
<dbReference type="Pfam" id="PF07681">
    <property type="entry name" value="DoxX"/>
    <property type="match status" value="1"/>
</dbReference>
<evidence type="ECO:0008006" key="10">
    <source>
        <dbReference type="Google" id="ProtNLM"/>
    </source>
</evidence>
<dbReference type="Proteomes" id="UP000249524">
    <property type="component" value="Unassembled WGS sequence"/>
</dbReference>
<feature type="transmembrane region" description="Helical" evidence="7">
    <location>
        <begin position="34"/>
        <end position="52"/>
    </location>
</feature>
<evidence type="ECO:0000256" key="7">
    <source>
        <dbReference type="SAM" id="Phobius"/>
    </source>
</evidence>
<keyword evidence="6 7" id="KW-0472">Membrane</keyword>
<keyword evidence="4 7" id="KW-0812">Transmembrane</keyword>
<accession>A0A328BDP0</accession>
<evidence type="ECO:0000256" key="4">
    <source>
        <dbReference type="ARBA" id="ARBA00022692"/>
    </source>
</evidence>
<evidence type="ECO:0000256" key="3">
    <source>
        <dbReference type="ARBA" id="ARBA00022475"/>
    </source>
</evidence>
<dbReference type="AlphaFoldDB" id="A0A328BDP0"/>
<name>A0A328BDP0_9CAUL</name>
<evidence type="ECO:0000256" key="2">
    <source>
        <dbReference type="ARBA" id="ARBA00006679"/>
    </source>
</evidence>
<protein>
    <recommendedName>
        <fullName evidence="10">DoxX family protein</fullName>
    </recommendedName>
</protein>
<proteinExistence type="inferred from homology"/>
<dbReference type="GO" id="GO:0005886">
    <property type="term" value="C:plasma membrane"/>
    <property type="evidence" value="ECO:0007669"/>
    <property type="project" value="UniProtKB-SubCell"/>
</dbReference>
<dbReference type="PANTHER" id="PTHR33452:SF1">
    <property type="entry name" value="INNER MEMBRANE PROTEIN YPHA-RELATED"/>
    <property type="match status" value="1"/>
</dbReference>
<keyword evidence="3" id="KW-1003">Cell membrane</keyword>
<feature type="transmembrane region" description="Helical" evidence="7">
    <location>
        <begin position="85"/>
        <end position="118"/>
    </location>
</feature>
<feature type="transmembrane region" description="Helical" evidence="7">
    <location>
        <begin position="130"/>
        <end position="150"/>
    </location>
</feature>
<dbReference type="EMBL" id="QFYS01000004">
    <property type="protein sequence ID" value="RAK65462.1"/>
    <property type="molecule type" value="Genomic_DNA"/>
</dbReference>
<comment type="subcellular location">
    <subcellularLocation>
        <location evidence="1">Cell membrane</location>
        <topology evidence="1">Multi-pass membrane protein</topology>
    </subcellularLocation>
</comment>
<dbReference type="OrthoDB" id="346004at2"/>
<evidence type="ECO:0000256" key="6">
    <source>
        <dbReference type="ARBA" id="ARBA00023136"/>
    </source>
</evidence>
<evidence type="ECO:0000313" key="8">
    <source>
        <dbReference type="EMBL" id="RAK65462.1"/>
    </source>
</evidence>
<keyword evidence="9" id="KW-1185">Reference proteome</keyword>
<organism evidence="8 9">
    <name type="scientific">Phenylobacterium kunshanense</name>
    <dbReference type="NCBI Taxonomy" id="1445034"/>
    <lineage>
        <taxon>Bacteria</taxon>
        <taxon>Pseudomonadati</taxon>
        <taxon>Pseudomonadota</taxon>
        <taxon>Alphaproteobacteria</taxon>
        <taxon>Caulobacterales</taxon>
        <taxon>Caulobacteraceae</taxon>
        <taxon>Phenylobacterium</taxon>
    </lineage>
</organism>
<dbReference type="PANTHER" id="PTHR33452">
    <property type="entry name" value="OXIDOREDUCTASE CATD-RELATED"/>
    <property type="match status" value="1"/>
</dbReference>